<keyword evidence="2" id="KW-1185">Reference proteome</keyword>
<gene>
    <name evidence="1" type="ORF">M421DRAFT_94425</name>
</gene>
<dbReference type="GeneID" id="54355870"/>
<name>A0A6A5RJP3_9PLEO</name>
<dbReference type="AlphaFoldDB" id="A0A6A5RJP3"/>
<dbReference type="Proteomes" id="UP000800082">
    <property type="component" value="Unassembled WGS sequence"/>
</dbReference>
<accession>A0A6A5RJP3</accession>
<sequence length="152" mass="17319">MDLNLVEFHHIVDNLRHIYDHRRREHMERIDGPKVTGMFIPCAAEEEFDCRTFEAVSVAAAQLSAQSEIASPIMTRIGISLIIRRLPFETRRRDRWFRTVTVTGIRRGVCSRAARSRTSLSGRLNADAHSPYKVETEEDLQLANMLGVAGLN</sequence>
<proteinExistence type="predicted"/>
<reference evidence="1" key="1">
    <citation type="journal article" date="2020" name="Stud. Mycol.">
        <title>101 Dothideomycetes genomes: a test case for predicting lifestyles and emergence of pathogens.</title>
        <authorList>
            <person name="Haridas S."/>
            <person name="Albert R."/>
            <person name="Binder M."/>
            <person name="Bloem J."/>
            <person name="Labutti K."/>
            <person name="Salamov A."/>
            <person name="Andreopoulos B."/>
            <person name="Baker S."/>
            <person name="Barry K."/>
            <person name="Bills G."/>
            <person name="Bluhm B."/>
            <person name="Cannon C."/>
            <person name="Castanera R."/>
            <person name="Culley D."/>
            <person name="Daum C."/>
            <person name="Ezra D."/>
            <person name="Gonzalez J."/>
            <person name="Henrissat B."/>
            <person name="Kuo A."/>
            <person name="Liang C."/>
            <person name="Lipzen A."/>
            <person name="Lutzoni F."/>
            <person name="Magnuson J."/>
            <person name="Mondo S."/>
            <person name="Nolan M."/>
            <person name="Ohm R."/>
            <person name="Pangilinan J."/>
            <person name="Park H.-J."/>
            <person name="Ramirez L."/>
            <person name="Alfaro M."/>
            <person name="Sun H."/>
            <person name="Tritt A."/>
            <person name="Yoshinaga Y."/>
            <person name="Zwiers L.-H."/>
            <person name="Turgeon B."/>
            <person name="Goodwin S."/>
            <person name="Spatafora J."/>
            <person name="Crous P."/>
            <person name="Grigoriev I."/>
        </authorList>
    </citation>
    <scope>NUCLEOTIDE SEQUENCE</scope>
    <source>
        <strain evidence="1">CBS 183.55</strain>
    </source>
</reference>
<dbReference type="OrthoDB" id="437457at2759"/>
<dbReference type="EMBL" id="ML978981">
    <property type="protein sequence ID" value="KAF1925797.1"/>
    <property type="molecule type" value="Genomic_DNA"/>
</dbReference>
<dbReference type="RefSeq" id="XP_033446049.1">
    <property type="nucleotide sequence ID" value="XM_033598203.1"/>
</dbReference>
<evidence type="ECO:0000313" key="2">
    <source>
        <dbReference type="Proteomes" id="UP000800082"/>
    </source>
</evidence>
<evidence type="ECO:0000313" key="1">
    <source>
        <dbReference type="EMBL" id="KAF1925797.1"/>
    </source>
</evidence>
<protein>
    <submittedName>
        <fullName evidence="1">Uncharacterized protein</fullName>
    </submittedName>
</protein>
<organism evidence="1 2">
    <name type="scientific">Didymella exigua CBS 183.55</name>
    <dbReference type="NCBI Taxonomy" id="1150837"/>
    <lineage>
        <taxon>Eukaryota</taxon>
        <taxon>Fungi</taxon>
        <taxon>Dikarya</taxon>
        <taxon>Ascomycota</taxon>
        <taxon>Pezizomycotina</taxon>
        <taxon>Dothideomycetes</taxon>
        <taxon>Pleosporomycetidae</taxon>
        <taxon>Pleosporales</taxon>
        <taxon>Pleosporineae</taxon>
        <taxon>Didymellaceae</taxon>
        <taxon>Didymella</taxon>
    </lineage>
</organism>